<sequence>MSCTESVLDRALLRGAGPVETTVIDEATVGGARHRKNPVTHDTDRLSEWEQDPSLRGHFVGRGPQKRTVGPAAPPTHVTHHMRGILTQLDQSPVPKSSRALYPRSWQNAADKE</sequence>
<organism evidence="2 3">
    <name type="scientific">Ensete ventricosum</name>
    <name type="common">Abyssinian banana</name>
    <name type="synonym">Musa ensete</name>
    <dbReference type="NCBI Taxonomy" id="4639"/>
    <lineage>
        <taxon>Eukaryota</taxon>
        <taxon>Viridiplantae</taxon>
        <taxon>Streptophyta</taxon>
        <taxon>Embryophyta</taxon>
        <taxon>Tracheophyta</taxon>
        <taxon>Spermatophyta</taxon>
        <taxon>Magnoliopsida</taxon>
        <taxon>Liliopsida</taxon>
        <taxon>Zingiberales</taxon>
        <taxon>Musaceae</taxon>
        <taxon>Ensete</taxon>
    </lineage>
</organism>
<dbReference type="AlphaFoldDB" id="A0A427AWF6"/>
<feature type="region of interest" description="Disordered" evidence="1">
    <location>
        <begin position="29"/>
        <end position="113"/>
    </location>
</feature>
<reference evidence="2 3" key="1">
    <citation type="journal article" date="2014" name="Agronomy (Basel)">
        <title>A Draft Genome Sequence for Ensete ventricosum, the Drought-Tolerant Tree Against Hunger.</title>
        <authorList>
            <person name="Harrison J."/>
            <person name="Moore K.A."/>
            <person name="Paszkiewicz K."/>
            <person name="Jones T."/>
            <person name="Grant M."/>
            <person name="Ambacheew D."/>
            <person name="Muzemil S."/>
            <person name="Studholme D.J."/>
        </authorList>
    </citation>
    <scope>NUCLEOTIDE SEQUENCE [LARGE SCALE GENOMIC DNA]</scope>
</reference>
<evidence type="ECO:0000313" key="2">
    <source>
        <dbReference type="EMBL" id="RRT80457.1"/>
    </source>
</evidence>
<comment type="caution">
    <text evidence="2">The sequence shown here is derived from an EMBL/GenBank/DDBJ whole genome shotgun (WGS) entry which is preliminary data.</text>
</comment>
<name>A0A427AWF6_ENSVE</name>
<dbReference type="EMBL" id="AMZH03001136">
    <property type="protein sequence ID" value="RRT80457.1"/>
    <property type="molecule type" value="Genomic_DNA"/>
</dbReference>
<evidence type="ECO:0000256" key="1">
    <source>
        <dbReference type="SAM" id="MobiDB-lite"/>
    </source>
</evidence>
<feature type="compositionally biased region" description="Basic and acidic residues" evidence="1">
    <location>
        <begin position="39"/>
        <end position="48"/>
    </location>
</feature>
<proteinExistence type="predicted"/>
<gene>
    <name evidence="2" type="ORF">B296_00004310</name>
</gene>
<protein>
    <submittedName>
        <fullName evidence="2">Uncharacterized protein</fullName>
    </submittedName>
</protein>
<evidence type="ECO:0000313" key="3">
    <source>
        <dbReference type="Proteomes" id="UP000287651"/>
    </source>
</evidence>
<accession>A0A427AWF6</accession>
<dbReference type="Proteomes" id="UP000287651">
    <property type="component" value="Unassembled WGS sequence"/>
</dbReference>